<dbReference type="InterPro" id="IPR042187">
    <property type="entry name" value="Flagellin_C_sub2"/>
</dbReference>
<dbReference type="PANTHER" id="PTHR42792">
    <property type="entry name" value="FLAGELLIN"/>
    <property type="match status" value="1"/>
</dbReference>
<evidence type="ECO:0000256" key="4">
    <source>
        <dbReference type="RuleBase" id="RU362073"/>
    </source>
</evidence>
<dbReference type="GO" id="GO:0005576">
    <property type="term" value="C:extracellular region"/>
    <property type="evidence" value="ECO:0007669"/>
    <property type="project" value="UniProtKB-SubCell"/>
</dbReference>
<comment type="caution">
    <text evidence="7">The sequence shown here is derived from an EMBL/GenBank/DDBJ whole genome shotgun (WGS) entry which is preliminary data.</text>
</comment>
<keyword evidence="7" id="KW-0282">Flagellum</keyword>
<dbReference type="Gene3D" id="1.20.1330.10">
    <property type="entry name" value="f41 fragment of flagellin, N-terminal domain"/>
    <property type="match status" value="1"/>
</dbReference>
<dbReference type="RefSeq" id="WP_160559647.1">
    <property type="nucleotide sequence ID" value="NZ_QZDT01000009.1"/>
</dbReference>
<dbReference type="PANTHER" id="PTHR42792:SF2">
    <property type="entry name" value="FLAGELLIN"/>
    <property type="match status" value="1"/>
</dbReference>
<keyword evidence="7" id="KW-0966">Cell projection</keyword>
<comment type="similarity">
    <text evidence="1 4">Belongs to the bacterial flagellin family.</text>
</comment>
<keyword evidence="3 4" id="KW-0975">Bacterial flagellum</keyword>
<gene>
    <name evidence="7" type="ORF">D5281_08075</name>
</gene>
<evidence type="ECO:0000256" key="1">
    <source>
        <dbReference type="ARBA" id="ARBA00005709"/>
    </source>
</evidence>
<keyword evidence="7" id="KW-0969">Cilium</keyword>
<dbReference type="Gene3D" id="6.10.10.10">
    <property type="entry name" value="Flagellar export chaperone, C-terminal domain"/>
    <property type="match status" value="1"/>
</dbReference>
<dbReference type="PRINTS" id="PR00207">
    <property type="entry name" value="FLAGELLIN"/>
</dbReference>
<dbReference type="EMBL" id="QZDT01000009">
    <property type="protein sequence ID" value="NBJ92554.1"/>
    <property type="molecule type" value="Genomic_DNA"/>
</dbReference>
<evidence type="ECO:0000259" key="5">
    <source>
        <dbReference type="Pfam" id="PF00669"/>
    </source>
</evidence>
<dbReference type="InterPro" id="IPR001492">
    <property type="entry name" value="Flagellin"/>
</dbReference>
<dbReference type="GO" id="GO:0005198">
    <property type="term" value="F:structural molecule activity"/>
    <property type="evidence" value="ECO:0007669"/>
    <property type="project" value="UniProtKB-UniRule"/>
</dbReference>
<evidence type="ECO:0000256" key="3">
    <source>
        <dbReference type="ARBA" id="ARBA00023143"/>
    </source>
</evidence>
<feature type="domain" description="Flagellin C-terminal" evidence="6">
    <location>
        <begin position="186"/>
        <end position="269"/>
    </location>
</feature>
<reference evidence="7" key="1">
    <citation type="submission" date="2018-09" db="EMBL/GenBank/DDBJ databases">
        <title>Murine metabolic-syndrome-specific gut microbial biobank.</title>
        <authorList>
            <person name="Liu C."/>
        </authorList>
    </citation>
    <scope>NUCLEOTIDE SEQUENCE</scope>
    <source>
        <strain evidence="7">D42-62</strain>
    </source>
</reference>
<accession>A0A9X5BEG6</accession>
<comment type="function">
    <text evidence="4">Flagellin is the subunit protein which polymerizes to form the filaments of bacterial flagella.</text>
</comment>
<dbReference type="InterPro" id="IPR001029">
    <property type="entry name" value="Flagellin_N"/>
</dbReference>
<proteinExistence type="inferred from homology"/>
<evidence type="ECO:0000313" key="8">
    <source>
        <dbReference type="Proteomes" id="UP001154420"/>
    </source>
</evidence>
<dbReference type="SUPFAM" id="SSF64518">
    <property type="entry name" value="Phase 1 flagellin"/>
    <property type="match status" value="1"/>
</dbReference>
<feature type="domain" description="Flagellin N-terminal" evidence="5">
    <location>
        <begin position="3"/>
        <end position="139"/>
    </location>
</feature>
<protein>
    <recommendedName>
        <fullName evidence="2 4">Flagellin</fullName>
    </recommendedName>
</protein>
<dbReference type="Pfam" id="PF00700">
    <property type="entry name" value="Flagellin_C"/>
    <property type="match status" value="1"/>
</dbReference>
<dbReference type="InterPro" id="IPR046358">
    <property type="entry name" value="Flagellin_C"/>
</dbReference>
<dbReference type="OrthoDB" id="9796789at2"/>
<keyword evidence="4" id="KW-0964">Secreted</keyword>
<evidence type="ECO:0000259" key="6">
    <source>
        <dbReference type="Pfam" id="PF00700"/>
    </source>
</evidence>
<evidence type="ECO:0000313" key="7">
    <source>
        <dbReference type="EMBL" id="NBJ92554.1"/>
    </source>
</evidence>
<comment type="subcellular location">
    <subcellularLocation>
        <location evidence="4">Secreted</location>
    </subcellularLocation>
    <subcellularLocation>
        <location evidence="4">Bacterial flagellum</location>
    </subcellularLocation>
</comment>
<dbReference type="Proteomes" id="UP001154420">
    <property type="component" value="Unassembled WGS sequence"/>
</dbReference>
<evidence type="ECO:0000256" key="2">
    <source>
        <dbReference type="ARBA" id="ARBA00020110"/>
    </source>
</evidence>
<sequence>MVVQHNLTAMNSNRMLGLTTKTQAKSTEKLSSGYKVNRAADDAAGLAMSEKMRRQVRGLTQASLNAQDGISMVQTAEGALNEVHDMLQRLNELAVKGANGTLQSEDRSYIDLEVQQLMSEINRVASTTTFNERNLLNGSCSKGIKLQVGAEASQFITLSITAMSCKSLSLSGNAKTQSASGALNKSVKKAIKNLNKQRAKLGAVQNRLEHTINNLDNVVENTTSAESSIRDTDMATEMVKYSNNQILAQAGQAMLAQANQTNQGVLSLLG</sequence>
<name>A0A9X5BEG6_9FIRM</name>
<keyword evidence="8" id="KW-1185">Reference proteome</keyword>
<dbReference type="GO" id="GO:0009288">
    <property type="term" value="C:bacterial-type flagellum"/>
    <property type="evidence" value="ECO:0007669"/>
    <property type="project" value="UniProtKB-SubCell"/>
</dbReference>
<dbReference type="Pfam" id="PF00669">
    <property type="entry name" value="Flagellin_N"/>
    <property type="match status" value="1"/>
</dbReference>
<organism evidence="7 8">
    <name type="scientific">Parablautia muri</name>
    <dbReference type="NCBI Taxonomy" id="2320879"/>
    <lineage>
        <taxon>Bacteria</taxon>
        <taxon>Bacillati</taxon>
        <taxon>Bacillota</taxon>
        <taxon>Clostridia</taxon>
        <taxon>Lachnospirales</taxon>
        <taxon>Lachnospiraceae</taxon>
        <taxon>Parablautia</taxon>
    </lineage>
</organism>
<dbReference type="AlphaFoldDB" id="A0A9X5BEG6"/>